<dbReference type="InterPro" id="IPR030392">
    <property type="entry name" value="S74_ICA"/>
</dbReference>
<evidence type="ECO:0000313" key="4">
    <source>
        <dbReference type="EMBL" id="RXR20921.1"/>
    </source>
</evidence>
<keyword evidence="2" id="KW-0732">Signal</keyword>
<comment type="caution">
    <text evidence="4">The sequence shown here is derived from an EMBL/GenBank/DDBJ whole genome shotgun (WGS) entry which is preliminary data.</text>
</comment>
<keyword evidence="1" id="KW-0175">Coiled coil</keyword>
<dbReference type="PROSITE" id="PS51688">
    <property type="entry name" value="ICA"/>
    <property type="match status" value="1"/>
</dbReference>
<accession>A0A4V1N293</accession>
<keyword evidence="5" id="KW-1185">Reference proteome</keyword>
<dbReference type="Gene3D" id="1.10.10.10">
    <property type="entry name" value="Winged helix-like DNA-binding domain superfamily/Winged helix DNA-binding domain"/>
    <property type="match status" value="1"/>
</dbReference>
<reference evidence="5" key="1">
    <citation type="submission" date="2019-01" db="EMBL/GenBank/DDBJ databases">
        <title>Cytophagaceae bacterium strain CAR-16.</title>
        <authorList>
            <person name="Chen W.-M."/>
        </authorList>
    </citation>
    <scope>NUCLEOTIDE SEQUENCE [LARGE SCALE GENOMIC DNA]</scope>
    <source>
        <strain evidence="5">LLJ-11</strain>
    </source>
</reference>
<sequence>MRKRTIFIPVLVCLLYINAFAQVGIGTTTPNTSAQLEISSTIGGLLVPRMTQAQRTAVTTPATGLLVYQTDATSGFWYYNGTSWSTFTSSGWSVTGDAGTNPATNFLGTSDSQDLVIATTNTERIRVKTNGNVGINQNNPSTKLHITGTAPVFRFVDGNQAANRVLTSDANGNVYWGSNSALAQPDADWLFSSGNTFADPVYHAGKVVIGRTGTTTHHLDIDNGANTGTTFGIGNVEVITDGNNETIFSHRLTPSSDNLDSFGTSTLRWNTIYAVNGTIQTSDGRQKTKVSPISYGLKEVMALEPVSYFWKEEKCNQIAIPENEKQLKLGLIAQDVAKIIPEAVYTYGYKPKSEKEIDDYVRFDFERIGINYEELIPVLVKAKQEQDVEISRLKSETEALANRIKQLLKS</sequence>
<evidence type="ECO:0000313" key="5">
    <source>
        <dbReference type="Proteomes" id="UP000290283"/>
    </source>
</evidence>
<dbReference type="InterPro" id="IPR036388">
    <property type="entry name" value="WH-like_DNA-bd_sf"/>
</dbReference>
<organism evidence="4 5">
    <name type="scientific">Flavobacterium amnicola</name>
    <dbReference type="NCBI Taxonomy" id="2506422"/>
    <lineage>
        <taxon>Bacteria</taxon>
        <taxon>Pseudomonadati</taxon>
        <taxon>Bacteroidota</taxon>
        <taxon>Flavobacteriia</taxon>
        <taxon>Flavobacteriales</taxon>
        <taxon>Flavobacteriaceae</taxon>
        <taxon>Flavobacterium</taxon>
    </lineage>
</organism>
<feature type="chain" id="PRO_5021005345" evidence="2">
    <location>
        <begin position="22"/>
        <end position="410"/>
    </location>
</feature>
<evidence type="ECO:0000259" key="3">
    <source>
        <dbReference type="PROSITE" id="PS51688"/>
    </source>
</evidence>
<gene>
    <name evidence="4" type="ORF">EQG63_03005</name>
</gene>
<dbReference type="EMBL" id="SBKO01000001">
    <property type="protein sequence ID" value="RXR20921.1"/>
    <property type="molecule type" value="Genomic_DNA"/>
</dbReference>
<feature type="signal peptide" evidence="2">
    <location>
        <begin position="1"/>
        <end position="21"/>
    </location>
</feature>
<evidence type="ECO:0000256" key="1">
    <source>
        <dbReference type="SAM" id="Coils"/>
    </source>
</evidence>
<feature type="domain" description="Peptidase S74" evidence="3">
    <location>
        <begin position="282"/>
        <end position="397"/>
    </location>
</feature>
<proteinExistence type="predicted"/>
<evidence type="ECO:0000256" key="2">
    <source>
        <dbReference type="SAM" id="SignalP"/>
    </source>
</evidence>
<dbReference type="OrthoDB" id="1399757at2"/>
<dbReference type="RefSeq" id="WP_129434258.1">
    <property type="nucleotide sequence ID" value="NZ_SBKO01000001.1"/>
</dbReference>
<feature type="coiled-coil region" evidence="1">
    <location>
        <begin position="383"/>
        <end position="410"/>
    </location>
</feature>
<dbReference type="Proteomes" id="UP000290283">
    <property type="component" value="Unassembled WGS sequence"/>
</dbReference>
<protein>
    <submittedName>
        <fullName evidence="4">Tail fiber domain-containing protein</fullName>
    </submittedName>
</protein>
<dbReference type="AlphaFoldDB" id="A0A4V1N293"/>
<name>A0A4V1N293_9FLAO</name>
<dbReference type="Pfam" id="PF13884">
    <property type="entry name" value="Peptidase_S74"/>
    <property type="match status" value="1"/>
</dbReference>